<organism evidence="9 10">
    <name type="scientific">Conexibacter woesei (strain DSM 14684 / CCUG 47730 / CIP 108061 / JCM 11494 / NBRC 100937 / ID131577)</name>
    <dbReference type="NCBI Taxonomy" id="469383"/>
    <lineage>
        <taxon>Bacteria</taxon>
        <taxon>Bacillati</taxon>
        <taxon>Actinomycetota</taxon>
        <taxon>Thermoleophilia</taxon>
        <taxon>Solirubrobacterales</taxon>
        <taxon>Conexibacteraceae</taxon>
        <taxon>Conexibacter</taxon>
    </lineage>
</organism>
<feature type="domain" description="ABC transporter" evidence="8">
    <location>
        <begin position="15"/>
        <end position="265"/>
    </location>
</feature>
<dbReference type="SUPFAM" id="SSF52540">
    <property type="entry name" value="P-loop containing nucleoside triphosphate hydrolases"/>
    <property type="match status" value="1"/>
</dbReference>
<name>D3FCC8_CONWI</name>
<keyword evidence="7" id="KW-0472">Membrane</keyword>
<evidence type="ECO:0000256" key="4">
    <source>
        <dbReference type="ARBA" id="ARBA00022475"/>
    </source>
</evidence>
<keyword evidence="4" id="KW-1003">Cell membrane</keyword>
<dbReference type="NCBIfam" id="TIGR01727">
    <property type="entry name" value="oligo_HPY"/>
    <property type="match status" value="1"/>
</dbReference>
<dbReference type="EMBL" id="CP001854">
    <property type="protein sequence ID" value="ADB53423.1"/>
    <property type="molecule type" value="Genomic_DNA"/>
</dbReference>
<dbReference type="STRING" id="469383.Cwoe_5012"/>
<proteinExistence type="inferred from homology"/>
<evidence type="ECO:0000256" key="3">
    <source>
        <dbReference type="ARBA" id="ARBA00022448"/>
    </source>
</evidence>
<dbReference type="PANTHER" id="PTHR43297">
    <property type="entry name" value="OLIGOPEPTIDE TRANSPORT ATP-BINDING PROTEIN APPD"/>
    <property type="match status" value="1"/>
</dbReference>
<reference evidence="10" key="2">
    <citation type="submission" date="2010-01" db="EMBL/GenBank/DDBJ databases">
        <title>The complete genome of Conexibacter woesei DSM 14684.</title>
        <authorList>
            <consortium name="US DOE Joint Genome Institute (JGI-PGF)"/>
            <person name="Lucas S."/>
            <person name="Copeland A."/>
            <person name="Lapidus A."/>
            <person name="Glavina del Rio T."/>
            <person name="Dalin E."/>
            <person name="Tice H."/>
            <person name="Bruce D."/>
            <person name="Goodwin L."/>
            <person name="Pitluck S."/>
            <person name="Kyrpides N."/>
            <person name="Mavromatis K."/>
            <person name="Ivanova N."/>
            <person name="Mikhailova N."/>
            <person name="Chertkov O."/>
            <person name="Brettin T."/>
            <person name="Detter J.C."/>
            <person name="Han C."/>
            <person name="Larimer F."/>
            <person name="Land M."/>
            <person name="Hauser L."/>
            <person name="Markowitz V."/>
            <person name="Cheng J.-F."/>
            <person name="Hugenholtz P."/>
            <person name="Woyke T."/>
            <person name="Wu D."/>
            <person name="Pukall R."/>
            <person name="Steenblock K."/>
            <person name="Schneider S."/>
            <person name="Klenk H.-P."/>
            <person name="Eisen J.A."/>
        </authorList>
    </citation>
    <scope>NUCLEOTIDE SEQUENCE [LARGE SCALE GENOMIC DNA]</scope>
    <source>
        <strain evidence="10">DSM 14684 / CIP 108061 / JCM 11494 / NBRC 100937 / ID131577</strain>
    </source>
</reference>
<dbReference type="PANTHER" id="PTHR43297:SF2">
    <property type="entry name" value="DIPEPTIDE TRANSPORT ATP-BINDING PROTEIN DPPD"/>
    <property type="match status" value="1"/>
</dbReference>
<comment type="similarity">
    <text evidence="2">Belongs to the ABC transporter superfamily.</text>
</comment>
<dbReference type="OrthoDB" id="9809030at2"/>
<evidence type="ECO:0000256" key="6">
    <source>
        <dbReference type="ARBA" id="ARBA00022840"/>
    </source>
</evidence>
<dbReference type="GO" id="GO:0015833">
    <property type="term" value="P:peptide transport"/>
    <property type="evidence" value="ECO:0007669"/>
    <property type="project" value="InterPro"/>
</dbReference>
<reference evidence="9 10" key="1">
    <citation type="journal article" date="2010" name="Stand. Genomic Sci.">
        <title>Complete genome sequence of Conexibacter woesei type strain (ID131577).</title>
        <authorList>
            <person name="Pukall R."/>
            <person name="Lapidus A."/>
            <person name="Glavina Del Rio T."/>
            <person name="Copeland A."/>
            <person name="Tice H."/>
            <person name="Cheng J.-F."/>
            <person name="Lucas S."/>
            <person name="Chen F."/>
            <person name="Nolan M."/>
            <person name="Bruce D."/>
            <person name="Goodwin L."/>
            <person name="Pitluck S."/>
            <person name="Mavromatis K."/>
            <person name="Ivanova N."/>
            <person name="Ovchinnikova G."/>
            <person name="Pati A."/>
            <person name="Chen A."/>
            <person name="Palaniappan K."/>
            <person name="Land M."/>
            <person name="Hauser L."/>
            <person name="Chang Y.-J."/>
            <person name="Jeffries C.D."/>
            <person name="Chain P."/>
            <person name="Meincke L."/>
            <person name="Sims D."/>
            <person name="Brettin T."/>
            <person name="Detter J.C."/>
            <person name="Rohde M."/>
            <person name="Goeker M."/>
            <person name="Bristow J."/>
            <person name="Eisen J.A."/>
            <person name="Markowitz V."/>
            <person name="Kyrpides N.C."/>
            <person name="Klenk H.-P."/>
            <person name="Hugenholtz P."/>
        </authorList>
    </citation>
    <scope>NUCLEOTIDE SEQUENCE [LARGE SCALE GENOMIC DNA]</scope>
    <source>
        <strain evidence="10">DSM 14684 / CIP 108061 / JCM 11494 / NBRC 100937 / ID131577</strain>
    </source>
</reference>
<dbReference type="Pfam" id="PF00005">
    <property type="entry name" value="ABC_tran"/>
    <property type="match status" value="1"/>
</dbReference>
<dbReference type="GO" id="GO:0005886">
    <property type="term" value="C:plasma membrane"/>
    <property type="evidence" value="ECO:0007669"/>
    <property type="project" value="UniProtKB-SubCell"/>
</dbReference>
<dbReference type="PROSITE" id="PS50893">
    <property type="entry name" value="ABC_TRANSPORTER_2"/>
    <property type="match status" value="1"/>
</dbReference>
<dbReference type="FunFam" id="3.40.50.300:FF:000016">
    <property type="entry name" value="Oligopeptide ABC transporter ATP-binding component"/>
    <property type="match status" value="1"/>
</dbReference>
<keyword evidence="5" id="KW-0547">Nucleotide-binding</keyword>
<dbReference type="HOGENOM" id="CLU_000604_1_23_11"/>
<evidence type="ECO:0000256" key="2">
    <source>
        <dbReference type="ARBA" id="ARBA00005417"/>
    </source>
</evidence>
<evidence type="ECO:0000313" key="9">
    <source>
        <dbReference type="EMBL" id="ADB53423.1"/>
    </source>
</evidence>
<dbReference type="AlphaFoldDB" id="D3FCC8"/>
<evidence type="ECO:0000256" key="1">
    <source>
        <dbReference type="ARBA" id="ARBA00004202"/>
    </source>
</evidence>
<dbReference type="InterPro" id="IPR003439">
    <property type="entry name" value="ABC_transporter-like_ATP-bd"/>
</dbReference>
<evidence type="ECO:0000313" key="10">
    <source>
        <dbReference type="Proteomes" id="UP000008229"/>
    </source>
</evidence>
<dbReference type="InterPro" id="IPR003593">
    <property type="entry name" value="AAA+_ATPase"/>
</dbReference>
<keyword evidence="6" id="KW-0067">ATP-binding</keyword>
<dbReference type="Proteomes" id="UP000008229">
    <property type="component" value="Chromosome"/>
</dbReference>
<accession>D3FCC8</accession>
<dbReference type="GO" id="GO:0016887">
    <property type="term" value="F:ATP hydrolysis activity"/>
    <property type="evidence" value="ECO:0007669"/>
    <property type="project" value="InterPro"/>
</dbReference>
<dbReference type="InterPro" id="IPR013563">
    <property type="entry name" value="Oligopep_ABC_C"/>
</dbReference>
<keyword evidence="10" id="KW-1185">Reference proteome</keyword>
<dbReference type="InterPro" id="IPR027417">
    <property type="entry name" value="P-loop_NTPase"/>
</dbReference>
<comment type="subcellular location">
    <subcellularLocation>
        <location evidence="1">Cell membrane</location>
        <topology evidence="1">Peripheral membrane protein</topology>
    </subcellularLocation>
</comment>
<dbReference type="KEGG" id="cwo:Cwoe_5012"/>
<dbReference type="RefSeq" id="WP_012936474.1">
    <property type="nucleotide sequence ID" value="NC_013739.1"/>
</dbReference>
<evidence type="ECO:0000256" key="7">
    <source>
        <dbReference type="ARBA" id="ARBA00023136"/>
    </source>
</evidence>
<keyword evidence="3" id="KW-0813">Transport</keyword>
<sequence length="338" mass="35664">MTAPTTQAAVAAPLLEIDGLTVQFPTPAGPMSVVRDVSFAVAAGECLGIVGESGSGKSMTSRAVLRLVPPPGRIAGGSVRFDGTDLLTLTEKQMRSVRGAQISMVFQDPTASLNPLFSIGRQLTDVIRTHTDAGRAEARRRAVEVLDQVGFADARRRLRAYPFELSGGLRQRVSIALALACGPKLVIADEPTTNLDVSIQAQIIDLLLQLKNDVGFAILFISHDLGVVASIADRVSIMYAGRALETGPASAVLAQPSHPYTQRLLRSAPTLESRRADGLPSIPGAAPQLGELPAGCPFTARCELAIEGVCAEVEPVWTDLGDGRAAMCHLLEKELANA</sequence>
<dbReference type="Pfam" id="PF08352">
    <property type="entry name" value="oligo_HPY"/>
    <property type="match status" value="1"/>
</dbReference>
<gene>
    <name evidence="9" type="ordered locus">Cwoe_5012</name>
</gene>
<protein>
    <submittedName>
        <fullName evidence="9">Oligopeptide/dipeptide ABC transporter, ATPase subunit</fullName>
    </submittedName>
</protein>
<evidence type="ECO:0000259" key="8">
    <source>
        <dbReference type="PROSITE" id="PS50893"/>
    </source>
</evidence>
<evidence type="ECO:0000256" key="5">
    <source>
        <dbReference type="ARBA" id="ARBA00022741"/>
    </source>
</evidence>
<dbReference type="GO" id="GO:0005524">
    <property type="term" value="F:ATP binding"/>
    <property type="evidence" value="ECO:0007669"/>
    <property type="project" value="UniProtKB-KW"/>
</dbReference>
<dbReference type="InterPro" id="IPR050388">
    <property type="entry name" value="ABC_Ni/Peptide_Import"/>
</dbReference>
<dbReference type="eggNOG" id="COG0444">
    <property type="taxonomic scope" value="Bacteria"/>
</dbReference>
<dbReference type="CDD" id="cd03257">
    <property type="entry name" value="ABC_NikE_OppD_transporters"/>
    <property type="match status" value="1"/>
</dbReference>
<dbReference type="Gene3D" id="3.40.50.300">
    <property type="entry name" value="P-loop containing nucleotide triphosphate hydrolases"/>
    <property type="match status" value="1"/>
</dbReference>
<dbReference type="SMART" id="SM00382">
    <property type="entry name" value="AAA"/>
    <property type="match status" value="1"/>
</dbReference>